<dbReference type="RefSeq" id="WP_294521554.1">
    <property type="nucleotide sequence ID" value="NZ_JBBMFK010000001.1"/>
</dbReference>
<keyword evidence="1" id="KW-1133">Transmembrane helix</keyword>
<dbReference type="Proteomes" id="UP001464378">
    <property type="component" value="Unassembled WGS sequence"/>
</dbReference>
<keyword evidence="3" id="KW-1185">Reference proteome</keyword>
<feature type="transmembrane region" description="Helical" evidence="1">
    <location>
        <begin position="64"/>
        <end position="83"/>
    </location>
</feature>
<keyword evidence="1" id="KW-0812">Transmembrane</keyword>
<dbReference type="EMBL" id="JBBMFK010000001">
    <property type="protein sequence ID" value="MEQ2441926.1"/>
    <property type="molecule type" value="Genomic_DNA"/>
</dbReference>
<feature type="transmembrane region" description="Helical" evidence="1">
    <location>
        <begin position="38"/>
        <end position="57"/>
    </location>
</feature>
<accession>A0ABV1E654</accession>
<evidence type="ECO:0000313" key="2">
    <source>
        <dbReference type="EMBL" id="MEQ2441926.1"/>
    </source>
</evidence>
<organism evidence="2 3">
    <name type="scientific">Pseudoflavonifractor intestinihominis</name>
    <dbReference type="NCBI Taxonomy" id="3133171"/>
    <lineage>
        <taxon>Bacteria</taxon>
        <taxon>Bacillati</taxon>
        <taxon>Bacillota</taxon>
        <taxon>Clostridia</taxon>
        <taxon>Eubacteriales</taxon>
        <taxon>Oscillospiraceae</taxon>
        <taxon>Pseudoflavonifractor</taxon>
    </lineage>
</organism>
<sequence length="132" mass="14497">MSKVKSLSAKASLLSAALNLVTLVIFCIYGAVYDYFDTVVFLALALGVVCAVLYALMDNKVAQVLNLAAVFCVSFGVGLFFLNSYPVWADRLNNITMYGSRGTLFPVISIMILCFVTVIIEIISCFTRKERN</sequence>
<feature type="transmembrane region" description="Helical" evidence="1">
    <location>
        <begin position="103"/>
        <end position="126"/>
    </location>
</feature>
<name>A0ABV1E654_9FIRM</name>
<gene>
    <name evidence="2" type="ORF">WMO64_00405</name>
</gene>
<protein>
    <submittedName>
        <fullName evidence="2">Uncharacterized protein</fullName>
    </submittedName>
</protein>
<proteinExistence type="predicted"/>
<comment type="caution">
    <text evidence="2">The sequence shown here is derived from an EMBL/GenBank/DDBJ whole genome shotgun (WGS) entry which is preliminary data.</text>
</comment>
<keyword evidence="1" id="KW-0472">Membrane</keyword>
<evidence type="ECO:0000256" key="1">
    <source>
        <dbReference type="SAM" id="Phobius"/>
    </source>
</evidence>
<reference evidence="2 3" key="1">
    <citation type="submission" date="2024-03" db="EMBL/GenBank/DDBJ databases">
        <title>Human intestinal bacterial collection.</title>
        <authorList>
            <person name="Pauvert C."/>
            <person name="Hitch T.C.A."/>
            <person name="Clavel T."/>
        </authorList>
    </citation>
    <scope>NUCLEOTIDE SEQUENCE [LARGE SCALE GENOMIC DNA]</scope>
    <source>
        <strain evidence="2 3">CLA-AP-H29</strain>
    </source>
</reference>
<feature type="transmembrane region" description="Helical" evidence="1">
    <location>
        <begin position="12"/>
        <end position="32"/>
    </location>
</feature>
<evidence type="ECO:0000313" key="3">
    <source>
        <dbReference type="Proteomes" id="UP001464378"/>
    </source>
</evidence>